<dbReference type="KEGG" id="mten:GWK48_07535"/>
<keyword evidence="1" id="KW-0472">Membrane</keyword>
<feature type="transmembrane region" description="Helical" evidence="1">
    <location>
        <begin position="160"/>
        <end position="180"/>
    </location>
</feature>
<feature type="transmembrane region" description="Helical" evidence="1">
    <location>
        <begin position="21"/>
        <end position="42"/>
    </location>
</feature>
<dbReference type="GeneID" id="55641790"/>
<reference evidence="2 3" key="1">
    <citation type="submission" date="2020-02" db="EMBL/GenBank/DDBJ databases">
        <title>Comparative genome analysis reveals the metabolism and evolution of the thermophilic archaeal genus Metallosphaera.</title>
        <authorList>
            <person name="Jiang C."/>
        </authorList>
    </citation>
    <scope>NUCLEOTIDE SEQUENCE [LARGE SCALE GENOMIC DNA]</scope>
    <source>
        <strain evidence="2 3">Ric-A</strain>
    </source>
</reference>
<feature type="transmembrane region" description="Helical" evidence="1">
    <location>
        <begin position="48"/>
        <end position="73"/>
    </location>
</feature>
<dbReference type="RefSeq" id="WP_174631040.1">
    <property type="nucleotide sequence ID" value="NZ_CP049074.1"/>
</dbReference>
<feature type="transmembrane region" description="Helical" evidence="1">
    <location>
        <begin position="215"/>
        <end position="235"/>
    </location>
</feature>
<dbReference type="EMBL" id="CP049074">
    <property type="protein sequence ID" value="QKR00246.1"/>
    <property type="molecule type" value="Genomic_DNA"/>
</dbReference>
<keyword evidence="1" id="KW-0812">Transmembrane</keyword>
<accession>A0A6N0NTZ2</accession>
<dbReference type="Proteomes" id="UP000509301">
    <property type="component" value="Chromosome"/>
</dbReference>
<dbReference type="OrthoDB" id="97972at2157"/>
<sequence>MNWKFIFTFAWFYGYSFLRRGYSYVFSYLITPLSILFLVYVLSRGSLLQYAIVGGLIAVVSTNSVVSLADVVMLRKEMRIQDMLIATKVGPAEYMLGLSTANLIFSSVGMLAYVALGLLLGVFTPLSALLDFLIAVYLNYSLTGLAFIIGTLIPYTRHSWAVSGVMGTVLTIIPPVYYPFSVLKGIVEYLSLAIPSSPASVLSQSVAGLTQANPLATLLFFIEGPFFIALAVKLARWREK</sequence>
<keyword evidence="1" id="KW-1133">Transmembrane helix</keyword>
<feature type="transmembrane region" description="Helical" evidence="1">
    <location>
        <begin position="132"/>
        <end position="153"/>
    </location>
</feature>
<evidence type="ECO:0000256" key="1">
    <source>
        <dbReference type="SAM" id="Phobius"/>
    </source>
</evidence>
<gene>
    <name evidence="2" type="ORF">GWK48_07535</name>
</gene>
<proteinExistence type="predicted"/>
<organism evidence="2 3">
    <name type="scientific">Metallosphaera tengchongensis</name>
    <dbReference type="NCBI Taxonomy" id="1532350"/>
    <lineage>
        <taxon>Archaea</taxon>
        <taxon>Thermoproteota</taxon>
        <taxon>Thermoprotei</taxon>
        <taxon>Sulfolobales</taxon>
        <taxon>Sulfolobaceae</taxon>
        <taxon>Metallosphaera</taxon>
    </lineage>
</organism>
<name>A0A6N0NTZ2_9CREN</name>
<dbReference type="AlphaFoldDB" id="A0A6N0NTZ2"/>
<dbReference type="PANTHER" id="PTHR43229:SF3">
    <property type="entry name" value="ABC-TYPE MULTIDRUG TRANSPORT SYSTEM, PERMEASE COMPONENT"/>
    <property type="match status" value="1"/>
</dbReference>
<protein>
    <submittedName>
        <fullName evidence="2">ABC transporter permease</fullName>
    </submittedName>
</protein>
<evidence type="ECO:0000313" key="3">
    <source>
        <dbReference type="Proteomes" id="UP000509301"/>
    </source>
</evidence>
<dbReference type="InterPro" id="IPR051784">
    <property type="entry name" value="Nod_factor_ABC_transporter"/>
</dbReference>
<evidence type="ECO:0000313" key="2">
    <source>
        <dbReference type="EMBL" id="QKR00246.1"/>
    </source>
</evidence>
<keyword evidence="3" id="KW-1185">Reference proteome</keyword>
<feature type="transmembrane region" description="Helical" evidence="1">
    <location>
        <begin position="94"/>
        <end position="120"/>
    </location>
</feature>
<dbReference type="PANTHER" id="PTHR43229">
    <property type="entry name" value="NODULATION PROTEIN J"/>
    <property type="match status" value="1"/>
</dbReference>